<organism evidence="2">
    <name type="scientific">Cucumis melo</name>
    <name type="common">Muskmelon</name>
    <dbReference type="NCBI Taxonomy" id="3656"/>
    <lineage>
        <taxon>Eukaryota</taxon>
        <taxon>Viridiplantae</taxon>
        <taxon>Streptophyta</taxon>
        <taxon>Embryophyta</taxon>
        <taxon>Tracheophyta</taxon>
        <taxon>Spermatophyta</taxon>
        <taxon>Magnoliopsida</taxon>
        <taxon>eudicotyledons</taxon>
        <taxon>Gunneridae</taxon>
        <taxon>Pentapetalae</taxon>
        <taxon>rosids</taxon>
        <taxon>fabids</taxon>
        <taxon>Cucurbitales</taxon>
        <taxon>Cucurbitaceae</taxon>
        <taxon>Benincaseae</taxon>
        <taxon>Cucumis</taxon>
    </lineage>
</organism>
<accession>A0A9I9EFZ4</accession>
<evidence type="ECO:0000313" key="2">
    <source>
        <dbReference type="EnsemblPlants" id="MELO3C033247.2.1"/>
    </source>
</evidence>
<feature type="region of interest" description="Disordered" evidence="1">
    <location>
        <begin position="107"/>
        <end position="131"/>
    </location>
</feature>
<dbReference type="AlphaFoldDB" id="A0A9I9EFZ4"/>
<name>A0A9I9EFZ4_CUCME</name>
<evidence type="ECO:0000256" key="1">
    <source>
        <dbReference type="SAM" id="MobiDB-lite"/>
    </source>
</evidence>
<protein>
    <submittedName>
        <fullName evidence="2">Uncharacterized protein</fullName>
    </submittedName>
</protein>
<dbReference type="Gramene" id="MELO3C033247.2.1">
    <property type="protein sequence ID" value="MELO3C033247.2.1"/>
    <property type="gene ID" value="MELO3C033247.2"/>
</dbReference>
<sequence length="172" mass="19207">MGIKVERLALRRNWKESCHHVLVDDAGRIRTGCKVLPKLVETALRVEQSITEEKSAVELSRGTSTASGFRGREQRRFMPGINISSRQDFKNRSGGQASRNVSYGSVFRRQSQRIPSQPIRSTVRSQPGQESIASTVRRIPCTSCGRNHRGQCLVGSGVPVRTARTFQERLSV</sequence>
<reference evidence="2" key="1">
    <citation type="submission" date="2023-03" db="UniProtKB">
        <authorList>
            <consortium name="EnsemblPlants"/>
        </authorList>
    </citation>
    <scope>IDENTIFICATION</scope>
</reference>
<dbReference type="EnsemblPlants" id="MELO3C033247.2.1">
    <property type="protein sequence ID" value="MELO3C033247.2.1"/>
    <property type="gene ID" value="MELO3C033247.2"/>
</dbReference>
<proteinExistence type="predicted"/>